<dbReference type="Proteomes" id="UP000539473">
    <property type="component" value="Unassembled WGS sequence"/>
</dbReference>
<evidence type="ECO:0000313" key="2">
    <source>
        <dbReference type="EMBL" id="MBB5379066.1"/>
    </source>
</evidence>
<organism evidence="2 3">
    <name type="scientific">Deinococcus metalli</name>
    <dbReference type="NCBI Taxonomy" id="1141878"/>
    <lineage>
        <taxon>Bacteria</taxon>
        <taxon>Thermotogati</taxon>
        <taxon>Deinococcota</taxon>
        <taxon>Deinococci</taxon>
        <taxon>Deinococcales</taxon>
        <taxon>Deinococcaceae</taxon>
        <taxon>Deinococcus</taxon>
    </lineage>
</organism>
<reference evidence="2 3" key="1">
    <citation type="submission" date="2020-08" db="EMBL/GenBank/DDBJ databases">
        <title>Genomic Encyclopedia of Type Strains, Phase IV (KMG-IV): sequencing the most valuable type-strain genomes for metagenomic binning, comparative biology and taxonomic classification.</title>
        <authorList>
            <person name="Goeker M."/>
        </authorList>
    </citation>
    <scope>NUCLEOTIDE SEQUENCE [LARGE SCALE GENOMIC DNA]</scope>
    <source>
        <strain evidence="2 3">DSM 27521</strain>
    </source>
</reference>
<proteinExistence type="predicted"/>
<name>A0A7W8KL89_9DEIO</name>
<protein>
    <submittedName>
        <fullName evidence="2">Uncharacterized protein</fullName>
    </submittedName>
</protein>
<sequence length="47" mass="5392">MLQGIVVIQRESSPDSDAFKGLRNRHSRSPGENRRWAAFKSSSRKFT</sequence>
<evidence type="ECO:0000313" key="3">
    <source>
        <dbReference type="Proteomes" id="UP000539473"/>
    </source>
</evidence>
<dbReference type="EMBL" id="JACHFK010000019">
    <property type="protein sequence ID" value="MBB5379066.1"/>
    <property type="molecule type" value="Genomic_DNA"/>
</dbReference>
<accession>A0A7W8KL89</accession>
<dbReference type="AlphaFoldDB" id="A0A7W8KL89"/>
<comment type="caution">
    <text evidence="2">The sequence shown here is derived from an EMBL/GenBank/DDBJ whole genome shotgun (WGS) entry which is preliminary data.</text>
</comment>
<feature type="region of interest" description="Disordered" evidence="1">
    <location>
        <begin position="13"/>
        <end position="47"/>
    </location>
</feature>
<gene>
    <name evidence="2" type="ORF">HNQ07_004576</name>
</gene>
<evidence type="ECO:0000256" key="1">
    <source>
        <dbReference type="SAM" id="MobiDB-lite"/>
    </source>
</evidence>